<evidence type="ECO:0000313" key="6">
    <source>
        <dbReference type="EMBL" id="CAC5393673.1"/>
    </source>
</evidence>
<dbReference type="GO" id="GO:0008277">
    <property type="term" value="P:regulation of G protein-coupled receptor signaling pathway"/>
    <property type="evidence" value="ECO:0007669"/>
    <property type="project" value="InterPro"/>
</dbReference>
<keyword evidence="3" id="KW-0175">Coiled coil</keyword>
<feature type="region of interest" description="Disordered" evidence="4">
    <location>
        <begin position="1"/>
        <end position="61"/>
    </location>
</feature>
<evidence type="ECO:0000313" key="7">
    <source>
        <dbReference type="Proteomes" id="UP000507470"/>
    </source>
</evidence>
<evidence type="ECO:0000259" key="5">
    <source>
        <dbReference type="Pfam" id="PF02114"/>
    </source>
</evidence>
<dbReference type="OrthoDB" id="70588at2759"/>
<evidence type="ECO:0000256" key="4">
    <source>
        <dbReference type="SAM" id="MobiDB-lite"/>
    </source>
</evidence>
<dbReference type="SUPFAM" id="SSF52833">
    <property type="entry name" value="Thioredoxin-like"/>
    <property type="match status" value="1"/>
</dbReference>
<dbReference type="CDD" id="cd02987">
    <property type="entry name" value="Phd_like_Phd"/>
    <property type="match status" value="1"/>
</dbReference>
<dbReference type="PRINTS" id="PR00677">
    <property type="entry name" value="PHOSDUCIN"/>
</dbReference>
<evidence type="ECO:0000256" key="3">
    <source>
        <dbReference type="SAM" id="Coils"/>
    </source>
</evidence>
<dbReference type="Gene3D" id="1.10.168.10">
    <property type="entry name" value="Phosducin, domain 2"/>
    <property type="match status" value="1"/>
</dbReference>
<feature type="domain" description="Phosducin" evidence="5">
    <location>
        <begin position="50"/>
        <end position="271"/>
    </location>
</feature>
<dbReference type="PANTHER" id="PTHR46052">
    <property type="entry name" value="PHOSDUCIN-LIKE PROTEIN"/>
    <property type="match status" value="1"/>
</dbReference>
<keyword evidence="2" id="KW-0597">Phosphoprotein</keyword>
<sequence>MSLSLDDKLLGEKVDNYCSSDEGERDDDSGDEPRSTEAVQPTFVPEPEIKEYNGYSTNTGPKGVINDWREFKRLETEKKGEQERERQALLKKLSITCRSHLDDEREKQKDEQFMEKMEREMDEIEEEFMKQYREKRIEEMRKALQNVPKFGGVVPLSSNDFVDEIDKENPQVYIIVHVYEDRSKACKTMNGCLVNLAQEYPTVKFCKIRATETKLSMKFAKDGVPALLIYKGGDMIGNFIRISDELGDDFFSSDVESILEEHSFLPNNDVINKCIKDKTTGEKRSVLAEDDDTDSDFDID</sequence>
<proteinExistence type="inferred from homology"/>
<dbReference type="InterPro" id="IPR001200">
    <property type="entry name" value="Phosducin"/>
</dbReference>
<dbReference type="InterPro" id="IPR036249">
    <property type="entry name" value="Thioredoxin-like_sf"/>
</dbReference>
<feature type="compositionally biased region" description="Acidic residues" evidence="4">
    <location>
        <begin position="21"/>
        <end position="30"/>
    </location>
</feature>
<dbReference type="InterPro" id="IPR024253">
    <property type="entry name" value="Phosducin_thioredoxin-like_dom"/>
</dbReference>
<feature type="coiled-coil region" evidence="3">
    <location>
        <begin position="107"/>
        <end position="134"/>
    </location>
</feature>
<protein>
    <submittedName>
        <fullName evidence="6">Phosducin-like protein</fullName>
    </submittedName>
</protein>
<dbReference type="InterPro" id="IPR051499">
    <property type="entry name" value="Phosducin-like_reg"/>
</dbReference>
<reference evidence="6 7" key="1">
    <citation type="submission" date="2020-06" db="EMBL/GenBank/DDBJ databases">
        <authorList>
            <person name="Li R."/>
            <person name="Bekaert M."/>
        </authorList>
    </citation>
    <scope>NUCLEOTIDE SEQUENCE [LARGE SCALE GENOMIC DNA]</scope>
    <source>
        <strain evidence="7">wild</strain>
    </source>
</reference>
<dbReference type="InterPro" id="IPR023196">
    <property type="entry name" value="Phosducin_N_dom_sf"/>
</dbReference>
<gene>
    <name evidence="6" type="ORF">MCOR_28515</name>
</gene>
<feature type="compositionally biased region" description="Basic and acidic residues" evidence="4">
    <location>
        <begin position="1"/>
        <end position="15"/>
    </location>
</feature>
<dbReference type="AlphaFoldDB" id="A0A6J8CB78"/>
<dbReference type="Pfam" id="PF02114">
    <property type="entry name" value="Phosducin"/>
    <property type="match status" value="1"/>
</dbReference>
<evidence type="ECO:0000256" key="1">
    <source>
        <dbReference type="ARBA" id="ARBA00009686"/>
    </source>
</evidence>
<comment type="similarity">
    <text evidence="1">Belongs to the phosducin family.</text>
</comment>
<dbReference type="EMBL" id="CACVKT020005206">
    <property type="protein sequence ID" value="CAC5393673.1"/>
    <property type="molecule type" value="Genomic_DNA"/>
</dbReference>
<name>A0A6J8CB78_MYTCO</name>
<dbReference type="Proteomes" id="UP000507470">
    <property type="component" value="Unassembled WGS sequence"/>
</dbReference>
<dbReference type="Gene3D" id="3.40.30.10">
    <property type="entry name" value="Glutaredoxin"/>
    <property type="match status" value="1"/>
</dbReference>
<evidence type="ECO:0000256" key="2">
    <source>
        <dbReference type="ARBA" id="ARBA00022553"/>
    </source>
</evidence>
<keyword evidence="7" id="KW-1185">Reference proteome</keyword>
<dbReference type="PANTHER" id="PTHR46052:SF1">
    <property type="entry name" value="PHOSDUCIN-LIKE PROTEIN"/>
    <property type="match status" value="1"/>
</dbReference>
<accession>A0A6J8CB78</accession>
<organism evidence="6 7">
    <name type="scientific">Mytilus coruscus</name>
    <name type="common">Sea mussel</name>
    <dbReference type="NCBI Taxonomy" id="42192"/>
    <lineage>
        <taxon>Eukaryota</taxon>
        <taxon>Metazoa</taxon>
        <taxon>Spiralia</taxon>
        <taxon>Lophotrochozoa</taxon>
        <taxon>Mollusca</taxon>
        <taxon>Bivalvia</taxon>
        <taxon>Autobranchia</taxon>
        <taxon>Pteriomorphia</taxon>
        <taxon>Mytilida</taxon>
        <taxon>Mytiloidea</taxon>
        <taxon>Mytilidae</taxon>
        <taxon>Mytilinae</taxon>
        <taxon>Mytilus</taxon>
    </lineage>
</organism>